<organism evidence="1 2">
    <name type="scientific">Shimia sagamensis</name>
    <dbReference type="NCBI Taxonomy" id="1566352"/>
    <lineage>
        <taxon>Bacteria</taxon>
        <taxon>Pseudomonadati</taxon>
        <taxon>Pseudomonadota</taxon>
        <taxon>Alphaproteobacteria</taxon>
        <taxon>Rhodobacterales</taxon>
        <taxon>Roseobacteraceae</taxon>
    </lineage>
</organism>
<reference evidence="1 2" key="1">
    <citation type="submission" date="2017-05" db="EMBL/GenBank/DDBJ databases">
        <authorList>
            <person name="Varghese N."/>
            <person name="Submissions S."/>
        </authorList>
    </citation>
    <scope>NUCLEOTIDE SEQUENCE [LARGE SCALE GENOMIC DNA]</scope>
    <source>
        <strain evidence="1 2">DSM 29734</strain>
    </source>
</reference>
<sequence>MLGYTGVVFNSAFFEVPIFDYAPRSGAEP</sequence>
<dbReference type="Proteomes" id="UP001157961">
    <property type="component" value="Unassembled WGS sequence"/>
</dbReference>
<name>A0ABY1PK94_9RHOB</name>
<dbReference type="EMBL" id="FXTY01000010">
    <property type="protein sequence ID" value="SMP34722.1"/>
    <property type="molecule type" value="Genomic_DNA"/>
</dbReference>
<gene>
    <name evidence="1" type="ORF">SAMN06265373_11064</name>
</gene>
<comment type="caution">
    <text evidence="1">The sequence shown here is derived from an EMBL/GenBank/DDBJ whole genome shotgun (WGS) entry which is preliminary data.</text>
</comment>
<accession>A0ABY1PK94</accession>
<evidence type="ECO:0000313" key="2">
    <source>
        <dbReference type="Proteomes" id="UP001157961"/>
    </source>
</evidence>
<protein>
    <submittedName>
        <fullName evidence="1">Uncharacterized protein</fullName>
    </submittedName>
</protein>
<evidence type="ECO:0000313" key="1">
    <source>
        <dbReference type="EMBL" id="SMP34722.1"/>
    </source>
</evidence>
<proteinExistence type="predicted"/>
<keyword evidence="2" id="KW-1185">Reference proteome</keyword>